<dbReference type="STRING" id="1420916.AU14_15530"/>
<gene>
    <name evidence="1" type="ORF">AU14_15530</name>
</gene>
<dbReference type="OrthoDB" id="6372114at2"/>
<dbReference type="HOGENOM" id="CLU_2465413_0_0_6"/>
<accession>W5YSP5</accession>
<evidence type="ECO:0000313" key="2">
    <source>
        <dbReference type="Proteomes" id="UP000061489"/>
    </source>
</evidence>
<reference evidence="1 2" key="1">
    <citation type="journal article" date="2014" name="Genome Announc.">
        <title>Draft Genome Sequences of Marinobacter similis A3d10T and Marinobacter salarius R9SW1T.</title>
        <authorList>
            <person name="Ivanova E.P."/>
            <person name="Ng H.J."/>
            <person name="Webb H.K."/>
            <person name="Feng G."/>
            <person name="Oshima K."/>
            <person name="Hattori M."/>
            <person name="Ohkuma M."/>
            <person name="Sergeev A.F."/>
            <person name="Mikhailov V.V."/>
            <person name="Crawford R.J."/>
            <person name="Sawabe T."/>
        </authorList>
    </citation>
    <scope>NUCLEOTIDE SEQUENCE [LARGE SCALE GENOMIC DNA]</scope>
    <source>
        <strain evidence="1 2">A3d10</strain>
    </source>
</reference>
<keyword evidence="2" id="KW-1185">Reference proteome</keyword>
<organism evidence="1 2">
    <name type="scientific">Marinobacter similis</name>
    <dbReference type="NCBI Taxonomy" id="1420916"/>
    <lineage>
        <taxon>Bacteria</taxon>
        <taxon>Pseudomonadati</taxon>
        <taxon>Pseudomonadota</taxon>
        <taxon>Gammaproteobacteria</taxon>
        <taxon>Pseudomonadales</taxon>
        <taxon>Marinobacteraceae</taxon>
        <taxon>Marinobacter</taxon>
    </lineage>
</organism>
<sequence>MNTHSSFNTSLTDSQLNAACDALRACQHRPIEMQRTVVAILHQWWQRARQRSALRRQLMEMDVALIEKDIGVPAGTLGEEAYKPFWKH</sequence>
<evidence type="ECO:0008006" key="3">
    <source>
        <dbReference type="Google" id="ProtNLM"/>
    </source>
</evidence>
<dbReference type="EMBL" id="CP007151">
    <property type="protein sequence ID" value="AHI29478.1"/>
    <property type="molecule type" value="Genomic_DNA"/>
</dbReference>
<dbReference type="RefSeq" id="WP_041342083.1">
    <property type="nucleotide sequence ID" value="NZ_CP007151.1"/>
</dbReference>
<dbReference type="Proteomes" id="UP000061489">
    <property type="component" value="Chromosome"/>
</dbReference>
<name>W5YSP5_9GAMM</name>
<dbReference type="KEGG" id="msx:AU14_15530"/>
<proteinExistence type="predicted"/>
<protein>
    <recommendedName>
        <fullName evidence="3">DUF1127 domain-containing protein</fullName>
    </recommendedName>
</protein>
<evidence type="ECO:0000313" key="1">
    <source>
        <dbReference type="EMBL" id="AHI29478.1"/>
    </source>
</evidence>
<dbReference type="AlphaFoldDB" id="W5YSP5"/>